<comment type="caution">
    <text evidence="2">The sequence shown here is derived from an EMBL/GenBank/DDBJ whole genome shotgun (WGS) entry which is preliminary data.</text>
</comment>
<sequence>MEIARQRNGAANEEINERSSDAEQSRGIRRTFTVGDKKGGEDSWDHPSSGNRFRSTCSCLQHFRIRSFAGARSKSNDELADEVDREEEREVAARRKEKWPLAAADN</sequence>
<feature type="region of interest" description="Disordered" evidence="1">
    <location>
        <begin position="1"/>
        <end position="51"/>
    </location>
</feature>
<evidence type="ECO:0000313" key="3">
    <source>
        <dbReference type="Proteomes" id="UP000291343"/>
    </source>
</evidence>
<protein>
    <submittedName>
        <fullName evidence="2">Uncharacterized protein</fullName>
    </submittedName>
</protein>
<evidence type="ECO:0000256" key="1">
    <source>
        <dbReference type="SAM" id="MobiDB-lite"/>
    </source>
</evidence>
<name>A0A482WQQ9_LAOST</name>
<feature type="compositionally biased region" description="Basic and acidic residues" evidence="1">
    <location>
        <begin position="15"/>
        <end position="26"/>
    </location>
</feature>
<proteinExistence type="predicted"/>
<accession>A0A482WQQ9</accession>
<dbReference type="EMBL" id="QKKF02027198">
    <property type="protein sequence ID" value="RZF35949.1"/>
    <property type="molecule type" value="Genomic_DNA"/>
</dbReference>
<reference evidence="2 3" key="1">
    <citation type="journal article" date="2017" name="Gigascience">
        <title>Genome sequence of the small brown planthopper, Laodelphax striatellus.</title>
        <authorList>
            <person name="Zhu J."/>
            <person name="Jiang F."/>
            <person name="Wang X."/>
            <person name="Yang P."/>
            <person name="Bao Y."/>
            <person name="Zhao W."/>
            <person name="Wang W."/>
            <person name="Lu H."/>
            <person name="Wang Q."/>
            <person name="Cui N."/>
            <person name="Li J."/>
            <person name="Chen X."/>
            <person name="Luo L."/>
            <person name="Yu J."/>
            <person name="Kang L."/>
            <person name="Cui F."/>
        </authorList>
    </citation>
    <scope>NUCLEOTIDE SEQUENCE [LARGE SCALE GENOMIC DNA]</scope>
    <source>
        <strain evidence="2">Lst14</strain>
    </source>
</reference>
<keyword evidence="3" id="KW-1185">Reference proteome</keyword>
<dbReference type="InParanoid" id="A0A482WQQ9"/>
<gene>
    <name evidence="2" type="ORF">LSTR_LSTR008519</name>
</gene>
<dbReference type="Proteomes" id="UP000291343">
    <property type="component" value="Unassembled WGS sequence"/>
</dbReference>
<organism evidence="2 3">
    <name type="scientific">Laodelphax striatellus</name>
    <name type="common">Small brown planthopper</name>
    <name type="synonym">Delphax striatella</name>
    <dbReference type="NCBI Taxonomy" id="195883"/>
    <lineage>
        <taxon>Eukaryota</taxon>
        <taxon>Metazoa</taxon>
        <taxon>Ecdysozoa</taxon>
        <taxon>Arthropoda</taxon>
        <taxon>Hexapoda</taxon>
        <taxon>Insecta</taxon>
        <taxon>Pterygota</taxon>
        <taxon>Neoptera</taxon>
        <taxon>Paraneoptera</taxon>
        <taxon>Hemiptera</taxon>
        <taxon>Auchenorrhyncha</taxon>
        <taxon>Fulgoroidea</taxon>
        <taxon>Delphacidae</taxon>
        <taxon>Criomorphinae</taxon>
        <taxon>Laodelphax</taxon>
    </lineage>
</organism>
<feature type="compositionally biased region" description="Basic and acidic residues" evidence="1">
    <location>
        <begin position="35"/>
        <end position="45"/>
    </location>
</feature>
<feature type="region of interest" description="Disordered" evidence="1">
    <location>
        <begin position="72"/>
        <end position="106"/>
    </location>
</feature>
<evidence type="ECO:0000313" key="2">
    <source>
        <dbReference type="EMBL" id="RZF35949.1"/>
    </source>
</evidence>
<dbReference type="AlphaFoldDB" id="A0A482WQQ9"/>